<dbReference type="SUPFAM" id="SSF51905">
    <property type="entry name" value="FAD/NAD(P)-binding domain"/>
    <property type="match status" value="1"/>
</dbReference>
<sequence length="384" mass="43061">MQQFDLIIIGGGCAGLSLTNQLIDQGFQGQALILDSRSRYEDDRSWCFWDKQPSTYQHLISQSWQNWRFSSAAKPIQTQACKGYAYHYVRAADFYGYAMTQLDTTNQISLKLSTPVLSISPDGDGWRITTPQQDYLASQVVDTRPPCKETLMQASLFQCFVGLEVADIDPLIAQDSLDLMTEMRVAEQAFCFNYILPISAERTLVEVTFFSNKPIKSAVIAKYLDTLLAQKGWQQANIIRQEMGVLPMGLPQFKDANPMSPSAKNYVNAGIGGGALRASSGYGFLRIQRWAKQAADAMIQRNSLVGQPATPPVLAFMDRIFLQVIKQNPELGPIIFERLLARVAPIRFLRFMDDRPSIIDLVSIIISLPKTPFLKGLICLVLRR</sequence>
<dbReference type="OrthoDB" id="5793379at2"/>
<dbReference type="STRING" id="717773.Thicy_1505"/>
<dbReference type="InterPro" id="IPR036188">
    <property type="entry name" value="FAD/NAD-bd_sf"/>
</dbReference>
<gene>
    <name evidence="1" type="ordered locus">Thicy_1505</name>
</gene>
<dbReference type="RefSeq" id="WP_013836038.1">
    <property type="nucleotide sequence ID" value="NC_015581.1"/>
</dbReference>
<keyword evidence="2" id="KW-1185">Reference proteome</keyword>
<dbReference type="eggNOG" id="COG2072">
    <property type="taxonomic scope" value="Bacteria"/>
</dbReference>
<name>F6DAK7_THICA</name>
<accession>F6DAK7</accession>
<evidence type="ECO:0000313" key="2">
    <source>
        <dbReference type="Proteomes" id="UP000009232"/>
    </source>
</evidence>
<evidence type="ECO:0000313" key="1">
    <source>
        <dbReference type="EMBL" id="AEG32263.1"/>
    </source>
</evidence>
<dbReference type="EMBL" id="CP002776">
    <property type="protein sequence ID" value="AEG32263.1"/>
    <property type="molecule type" value="Genomic_DNA"/>
</dbReference>
<dbReference type="HOGENOM" id="CLU_042644_1_0_6"/>
<dbReference type="Gene3D" id="3.50.50.60">
    <property type="entry name" value="FAD/NAD(P)-binding domain"/>
    <property type="match status" value="1"/>
</dbReference>
<organism evidence="1 2">
    <name type="scientific">Thiomicrospira cyclica (strain DSM 14477 / JCM 11371 / ALM1)</name>
    <name type="common">Thioalkalimicrobium cyclicum</name>
    <dbReference type="NCBI Taxonomy" id="717773"/>
    <lineage>
        <taxon>Bacteria</taxon>
        <taxon>Pseudomonadati</taxon>
        <taxon>Pseudomonadota</taxon>
        <taxon>Gammaproteobacteria</taxon>
        <taxon>Thiotrichales</taxon>
        <taxon>Piscirickettsiaceae</taxon>
        <taxon>Thiomicrospira</taxon>
    </lineage>
</organism>
<reference evidence="1 2" key="1">
    <citation type="submission" date="2011-05" db="EMBL/GenBank/DDBJ databases">
        <title>Complete sequence of Thioalkalimicrobium cyclicum ALM1.</title>
        <authorList>
            <consortium name="US DOE Joint Genome Institute"/>
            <person name="Lucas S."/>
            <person name="Han J."/>
            <person name="Lapidus A."/>
            <person name="Cheng J.-F."/>
            <person name="Goodwin L."/>
            <person name="Pitluck S."/>
            <person name="Peters L."/>
            <person name="Mikhailova N."/>
            <person name="Davenport K."/>
            <person name="Han C."/>
            <person name="Tapia R."/>
            <person name="Land M."/>
            <person name="Hauser L."/>
            <person name="Kyrpides N."/>
            <person name="Ivanova N."/>
            <person name="Pagani I."/>
            <person name="Kappler U."/>
            <person name="Woyke T."/>
        </authorList>
    </citation>
    <scope>NUCLEOTIDE SEQUENCE [LARGE SCALE GENOMIC DNA]</scope>
    <source>
        <strain evidence="2">DSM 14477 / JCM 11371 / ALM1</strain>
    </source>
</reference>
<dbReference type="KEGG" id="tcy:Thicy_1505"/>
<dbReference type="Pfam" id="PF05834">
    <property type="entry name" value="Lycopene_cycl"/>
    <property type="match status" value="1"/>
</dbReference>
<proteinExistence type="predicted"/>
<dbReference type="AlphaFoldDB" id="F6DAK7"/>
<protein>
    <submittedName>
        <fullName evidence="1">Lycopene beta and epsilon cyclase</fullName>
    </submittedName>
</protein>
<dbReference type="Proteomes" id="UP000009232">
    <property type="component" value="Chromosome"/>
</dbReference>